<dbReference type="Gene3D" id="3.40.50.150">
    <property type="entry name" value="Vaccinia Virus protein VP39"/>
    <property type="match status" value="1"/>
</dbReference>
<dbReference type="InterPro" id="IPR026669">
    <property type="entry name" value="Arsenite_MeTrfase-like"/>
</dbReference>
<gene>
    <name evidence="10" type="ORF">POJ06DRAFT_82325</name>
</gene>
<dbReference type="AlphaFoldDB" id="A0AAD7QVQ6"/>
<evidence type="ECO:0000256" key="2">
    <source>
        <dbReference type="ARBA" id="ARBA00022691"/>
    </source>
</evidence>
<dbReference type="InterPro" id="IPR029063">
    <property type="entry name" value="SAM-dependent_MTases_sf"/>
</dbReference>
<reference evidence="10" key="1">
    <citation type="submission" date="2023-03" db="EMBL/GenBank/DDBJ databases">
        <title>Near-Complete genome sequence of Lipomyces tetrasporous NRRL Y-64009, an oleaginous yeast capable of growing on lignocellulosic hydrolysates.</title>
        <authorList>
            <consortium name="Lawrence Berkeley National Laboratory"/>
            <person name="Jagtap S.S."/>
            <person name="Liu J.-J."/>
            <person name="Walukiewicz H.E."/>
            <person name="Pangilinan J."/>
            <person name="Lipzen A."/>
            <person name="Ahrendt S."/>
            <person name="Koriabine M."/>
            <person name="Cobaugh K."/>
            <person name="Salamov A."/>
            <person name="Yoshinaga Y."/>
            <person name="Ng V."/>
            <person name="Daum C."/>
            <person name="Grigoriev I.V."/>
            <person name="Slininger P.J."/>
            <person name="Dien B.S."/>
            <person name="Jin Y.-S."/>
            <person name="Rao C.V."/>
        </authorList>
    </citation>
    <scope>NUCLEOTIDE SEQUENCE</scope>
    <source>
        <strain evidence="10">NRRL Y-64009</strain>
    </source>
</reference>
<keyword evidence="1" id="KW-0808">Transferase</keyword>
<dbReference type="EC" id="2.1.1.137" evidence="4"/>
<dbReference type="PANTHER" id="PTHR43675">
    <property type="entry name" value="ARSENITE METHYLTRANSFERASE"/>
    <property type="match status" value="1"/>
</dbReference>
<protein>
    <recommendedName>
        <fullName evidence="5">Arsenite methyltransferase</fullName>
        <ecNumber evidence="4">2.1.1.137</ecNumber>
    </recommendedName>
</protein>
<accession>A0AAD7QVQ6</accession>
<evidence type="ECO:0000259" key="9">
    <source>
        <dbReference type="Pfam" id="PF13847"/>
    </source>
</evidence>
<comment type="similarity">
    <text evidence="3">Belongs to the methyltransferase superfamily. Arsenite methyltransferase family.</text>
</comment>
<keyword evidence="10" id="KW-0489">Methyltransferase</keyword>
<comment type="caution">
    <text evidence="10">The sequence shown here is derived from an EMBL/GenBank/DDBJ whole genome shotgun (WGS) entry which is preliminary data.</text>
</comment>
<organism evidence="10 11">
    <name type="scientific">Lipomyces tetrasporus</name>
    <dbReference type="NCBI Taxonomy" id="54092"/>
    <lineage>
        <taxon>Eukaryota</taxon>
        <taxon>Fungi</taxon>
        <taxon>Dikarya</taxon>
        <taxon>Ascomycota</taxon>
        <taxon>Saccharomycotina</taxon>
        <taxon>Lipomycetes</taxon>
        <taxon>Lipomycetales</taxon>
        <taxon>Lipomycetaceae</taxon>
        <taxon>Lipomyces</taxon>
    </lineage>
</organism>
<dbReference type="CDD" id="cd02440">
    <property type="entry name" value="AdoMet_MTases"/>
    <property type="match status" value="1"/>
</dbReference>
<comment type="catalytic activity">
    <reaction evidence="6">
        <text>arsenic triglutathione + [thioredoxin]-dithiol + S-adenosyl-L-methionine + 2 H2O = methylarsonous acid + [thioredoxin]-disulfide + 3 glutathione + S-adenosyl-L-homocysteine + H(+)</text>
        <dbReference type="Rhea" id="RHEA:69460"/>
        <dbReference type="Rhea" id="RHEA-COMP:10698"/>
        <dbReference type="Rhea" id="RHEA-COMP:10700"/>
        <dbReference type="ChEBI" id="CHEBI:15377"/>
        <dbReference type="ChEBI" id="CHEBI:15378"/>
        <dbReference type="ChEBI" id="CHEBI:17826"/>
        <dbReference type="ChEBI" id="CHEBI:29950"/>
        <dbReference type="ChEBI" id="CHEBI:50058"/>
        <dbReference type="ChEBI" id="CHEBI:57856"/>
        <dbReference type="ChEBI" id="CHEBI:57925"/>
        <dbReference type="ChEBI" id="CHEBI:59789"/>
        <dbReference type="ChEBI" id="CHEBI:183640"/>
        <dbReference type="EC" id="2.1.1.137"/>
    </reaction>
</comment>
<evidence type="ECO:0000256" key="1">
    <source>
        <dbReference type="ARBA" id="ARBA00022679"/>
    </source>
</evidence>
<evidence type="ECO:0000256" key="6">
    <source>
        <dbReference type="ARBA" id="ARBA00047941"/>
    </source>
</evidence>
<dbReference type="GO" id="GO:0030791">
    <property type="term" value="F:arsenite methyltransferase activity"/>
    <property type="evidence" value="ECO:0007669"/>
    <property type="project" value="UniProtKB-EC"/>
</dbReference>
<keyword evidence="2" id="KW-0949">S-adenosyl-L-methionine</keyword>
<evidence type="ECO:0000256" key="4">
    <source>
        <dbReference type="ARBA" id="ARBA00034521"/>
    </source>
</evidence>
<dbReference type="EMBL" id="JARPMG010000003">
    <property type="protein sequence ID" value="KAJ8102365.1"/>
    <property type="molecule type" value="Genomic_DNA"/>
</dbReference>
<dbReference type="InterPro" id="IPR025714">
    <property type="entry name" value="Methyltranfer_dom"/>
</dbReference>
<proteinExistence type="inferred from homology"/>
<evidence type="ECO:0000256" key="7">
    <source>
        <dbReference type="ARBA" id="ARBA00047943"/>
    </source>
</evidence>
<dbReference type="RefSeq" id="XP_056045815.1">
    <property type="nucleotide sequence ID" value="XM_056191619.1"/>
</dbReference>
<dbReference type="PANTHER" id="PTHR43675:SF8">
    <property type="entry name" value="ARSENITE METHYLTRANSFERASE"/>
    <property type="match status" value="1"/>
</dbReference>
<comment type="catalytic activity">
    <reaction evidence="7">
        <text>arsenic triglutathione + 2 [thioredoxin]-dithiol + 2 S-adenosyl-L-methionine + H2O = dimethylarsinous acid + 2 [thioredoxin]-disulfide + 3 glutathione + 2 S-adenosyl-L-homocysteine + 2 H(+)</text>
        <dbReference type="Rhea" id="RHEA:69464"/>
        <dbReference type="Rhea" id="RHEA-COMP:10698"/>
        <dbReference type="Rhea" id="RHEA-COMP:10700"/>
        <dbReference type="ChEBI" id="CHEBI:15377"/>
        <dbReference type="ChEBI" id="CHEBI:15378"/>
        <dbReference type="ChEBI" id="CHEBI:23808"/>
        <dbReference type="ChEBI" id="CHEBI:29950"/>
        <dbReference type="ChEBI" id="CHEBI:50058"/>
        <dbReference type="ChEBI" id="CHEBI:57856"/>
        <dbReference type="ChEBI" id="CHEBI:57925"/>
        <dbReference type="ChEBI" id="CHEBI:59789"/>
        <dbReference type="ChEBI" id="CHEBI:183640"/>
        <dbReference type="EC" id="2.1.1.137"/>
    </reaction>
</comment>
<comment type="catalytic activity">
    <reaction evidence="8">
        <text>arsenic triglutathione + 3 [thioredoxin]-dithiol + 3 S-adenosyl-L-methionine = trimethylarsine + 3 [thioredoxin]-disulfide + 3 glutathione + 3 S-adenosyl-L-homocysteine + 3 H(+)</text>
        <dbReference type="Rhea" id="RHEA:69432"/>
        <dbReference type="Rhea" id="RHEA-COMP:10698"/>
        <dbReference type="Rhea" id="RHEA-COMP:10700"/>
        <dbReference type="ChEBI" id="CHEBI:15378"/>
        <dbReference type="ChEBI" id="CHEBI:27130"/>
        <dbReference type="ChEBI" id="CHEBI:29950"/>
        <dbReference type="ChEBI" id="CHEBI:50058"/>
        <dbReference type="ChEBI" id="CHEBI:57856"/>
        <dbReference type="ChEBI" id="CHEBI:57925"/>
        <dbReference type="ChEBI" id="CHEBI:59789"/>
        <dbReference type="ChEBI" id="CHEBI:183640"/>
        <dbReference type="EC" id="2.1.1.137"/>
    </reaction>
</comment>
<evidence type="ECO:0000256" key="8">
    <source>
        <dbReference type="ARBA" id="ARBA00048428"/>
    </source>
</evidence>
<name>A0AAD7QVQ6_9ASCO</name>
<evidence type="ECO:0000256" key="3">
    <source>
        <dbReference type="ARBA" id="ARBA00034487"/>
    </source>
</evidence>
<dbReference type="NCBIfam" id="NF008823">
    <property type="entry name" value="PRK11873.1"/>
    <property type="match status" value="1"/>
</dbReference>
<dbReference type="SUPFAM" id="SSF53335">
    <property type="entry name" value="S-adenosyl-L-methionine-dependent methyltransferases"/>
    <property type="match status" value="1"/>
</dbReference>
<dbReference type="GeneID" id="80886785"/>
<keyword evidence="11" id="KW-1185">Reference proteome</keyword>
<evidence type="ECO:0000313" key="11">
    <source>
        <dbReference type="Proteomes" id="UP001217417"/>
    </source>
</evidence>
<evidence type="ECO:0000313" key="10">
    <source>
        <dbReference type="EMBL" id="KAJ8102365.1"/>
    </source>
</evidence>
<evidence type="ECO:0000256" key="5">
    <source>
        <dbReference type="ARBA" id="ARBA00034545"/>
    </source>
</evidence>
<sequence>MDSAETYANVKDHYAEIARCTAVADHAEDYQEKVATAFGYKLEDLRSLPRNANLGVGCGNPLATANVEKGETVIDLGCGGGIDVLLAASKVGLGGKAVGVDMTKDMLDLARRNAEKAGLSNVSFIEASITSIPLDSSVADCIISNCVGNLVPELDKPLVFREMFRLLKPGGRIAISDILAKKAFPSEVKENISLYVGCVAGASEVRDYERYLKDAGFEGVLIFNTNSDLNVYKEMLQAEQPKYNGSPSRPQSQNSSCSCCNAGSCCSLQKGEFQGRAESILKLNFNNWAGSFRVYAIKPKFEIEPAIAPSKE</sequence>
<dbReference type="GO" id="GO:0032259">
    <property type="term" value="P:methylation"/>
    <property type="evidence" value="ECO:0007669"/>
    <property type="project" value="UniProtKB-KW"/>
</dbReference>
<dbReference type="Pfam" id="PF13847">
    <property type="entry name" value="Methyltransf_31"/>
    <property type="match status" value="1"/>
</dbReference>
<dbReference type="Proteomes" id="UP001217417">
    <property type="component" value="Unassembled WGS sequence"/>
</dbReference>
<feature type="domain" description="Methyltransferase" evidence="9">
    <location>
        <begin position="68"/>
        <end position="216"/>
    </location>
</feature>